<organism evidence="2 3">
    <name type="scientific">Diatrype stigma</name>
    <dbReference type="NCBI Taxonomy" id="117547"/>
    <lineage>
        <taxon>Eukaryota</taxon>
        <taxon>Fungi</taxon>
        <taxon>Dikarya</taxon>
        <taxon>Ascomycota</taxon>
        <taxon>Pezizomycotina</taxon>
        <taxon>Sordariomycetes</taxon>
        <taxon>Xylariomycetidae</taxon>
        <taxon>Xylariales</taxon>
        <taxon>Diatrypaceae</taxon>
        <taxon>Diatrype</taxon>
    </lineage>
</organism>
<reference evidence="2 3" key="1">
    <citation type="submission" date="2024-02" db="EMBL/GenBank/DDBJ databases">
        <title>De novo assembly and annotation of 12 fungi associated with fruit tree decline syndrome in Ontario, Canada.</title>
        <authorList>
            <person name="Sulman M."/>
            <person name="Ellouze W."/>
            <person name="Ilyukhin E."/>
        </authorList>
    </citation>
    <scope>NUCLEOTIDE SEQUENCE [LARGE SCALE GENOMIC DNA]</scope>
    <source>
        <strain evidence="2 3">M11/M66-122</strain>
    </source>
</reference>
<feature type="compositionally biased region" description="Basic and acidic residues" evidence="1">
    <location>
        <begin position="52"/>
        <end position="63"/>
    </location>
</feature>
<feature type="region of interest" description="Disordered" evidence="1">
    <location>
        <begin position="52"/>
        <end position="98"/>
    </location>
</feature>
<name>A0AAN9ULG5_9PEZI</name>
<comment type="caution">
    <text evidence="2">The sequence shown here is derived from an EMBL/GenBank/DDBJ whole genome shotgun (WGS) entry which is preliminary data.</text>
</comment>
<feature type="region of interest" description="Disordered" evidence="1">
    <location>
        <begin position="184"/>
        <end position="234"/>
    </location>
</feature>
<feature type="compositionally biased region" description="Polar residues" evidence="1">
    <location>
        <begin position="197"/>
        <end position="209"/>
    </location>
</feature>
<feature type="region of interest" description="Disordered" evidence="1">
    <location>
        <begin position="135"/>
        <end position="169"/>
    </location>
</feature>
<protein>
    <submittedName>
        <fullName evidence="2">Uncharacterized protein</fullName>
    </submittedName>
</protein>
<keyword evidence="3" id="KW-1185">Reference proteome</keyword>
<dbReference type="AlphaFoldDB" id="A0AAN9ULG5"/>
<sequence>MKIFIGGMLRKDPASRFCAREVHTSAEWLAGYGMAAADSYCLGDRDSNYIDRDRDRYKSRGDPETTSSMSGAGRGHGATQRMGGSMGPGGFAPKARGWTDDSDEELRYKLLFFQALLAPLLDNCDLAKSAEHQRLSKPAHAAQVPWEPPTGFTDSERDSEDIPQPRESQVNVATFRQACTLDPETIHGSAPQVPRNPWTNPPSAMSGWNLSFDWGRSQAGAGAPTPGCERPLPR</sequence>
<evidence type="ECO:0000256" key="1">
    <source>
        <dbReference type="SAM" id="MobiDB-lite"/>
    </source>
</evidence>
<proteinExistence type="predicted"/>
<accession>A0AAN9ULG5</accession>
<dbReference type="EMBL" id="JAKJXP020000076">
    <property type="protein sequence ID" value="KAK7749221.1"/>
    <property type="molecule type" value="Genomic_DNA"/>
</dbReference>
<evidence type="ECO:0000313" key="2">
    <source>
        <dbReference type="EMBL" id="KAK7749221.1"/>
    </source>
</evidence>
<evidence type="ECO:0000313" key="3">
    <source>
        <dbReference type="Proteomes" id="UP001320420"/>
    </source>
</evidence>
<dbReference type="Proteomes" id="UP001320420">
    <property type="component" value="Unassembled WGS sequence"/>
</dbReference>
<gene>
    <name evidence="2" type="ORF">SLS62_008300</name>
</gene>